<comment type="subcellular location">
    <subcellularLocation>
        <location evidence="1 6">Secreted</location>
    </subcellularLocation>
</comment>
<organism evidence="9 10">
    <name type="scientific">Peronospora belbahrii</name>
    <dbReference type="NCBI Taxonomy" id="622444"/>
    <lineage>
        <taxon>Eukaryota</taxon>
        <taxon>Sar</taxon>
        <taxon>Stramenopiles</taxon>
        <taxon>Oomycota</taxon>
        <taxon>Peronosporomycetes</taxon>
        <taxon>Peronosporales</taxon>
        <taxon>Peronosporaceae</taxon>
        <taxon>Peronospora</taxon>
    </lineage>
</organism>
<dbReference type="Proteomes" id="UP001158986">
    <property type="component" value="Unassembled WGS sequence"/>
</dbReference>
<proteinExistence type="inferred from homology"/>
<dbReference type="EMBL" id="CAKLCB010000377">
    <property type="protein sequence ID" value="CAH0521362.1"/>
    <property type="molecule type" value="Genomic_DNA"/>
</dbReference>
<dbReference type="PRINTS" id="PR00948">
    <property type="entry name" value="ELICITIN"/>
</dbReference>
<accession>A0ABN8D862</accession>
<feature type="chain" id="PRO_5046805389" description="Elicitin" evidence="8">
    <location>
        <begin position="21"/>
        <end position="144"/>
    </location>
</feature>
<dbReference type="SUPFAM" id="SSF48647">
    <property type="entry name" value="Fungal elicitin"/>
    <property type="match status" value="1"/>
</dbReference>
<evidence type="ECO:0000313" key="10">
    <source>
        <dbReference type="Proteomes" id="UP001158986"/>
    </source>
</evidence>
<keyword evidence="4 6" id="KW-0928">Hypersensitive response elicitation</keyword>
<evidence type="ECO:0000256" key="1">
    <source>
        <dbReference type="ARBA" id="ARBA00004613"/>
    </source>
</evidence>
<comment type="caution">
    <text evidence="9">The sequence shown here is derived from an EMBL/GenBank/DDBJ whole genome shotgun (WGS) entry which is preliminary data.</text>
</comment>
<keyword evidence="5 6" id="KW-1015">Disulfide bond</keyword>
<name>A0ABN8D862_9STRA</name>
<dbReference type="Gene3D" id="1.10.239.10">
    <property type="entry name" value="Elicitin domain"/>
    <property type="match status" value="1"/>
</dbReference>
<feature type="compositionally biased region" description="Polar residues" evidence="7">
    <location>
        <begin position="129"/>
        <end position="144"/>
    </location>
</feature>
<evidence type="ECO:0000313" key="9">
    <source>
        <dbReference type="EMBL" id="CAH0521362.1"/>
    </source>
</evidence>
<dbReference type="InterPro" id="IPR002200">
    <property type="entry name" value="Elicitin"/>
</dbReference>
<evidence type="ECO:0000256" key="4">
    <source>
        <dbReference type="ARBA" id="ARBA00022978"/>
    </source>
</evidence>
<dbReference type="Pfam" id="PF00964">
    <property type="entry name" value="Elicitin"/>
    <property type="match status" value="1"/>
</dbReference>
<keyword evidence="8" id="KW-0732">Signal</keyword>
<dbReference type="InterPro" id="IPR036470">
    <property type="entry name" value="Elicitin_sf"/>
</dbReference>
<evidence type="ECO:0000256" key="6">
    <source>
        <dbReference type="RuleBase" id="RU368111"/>
    </source>
</evidence>
<gene>
    <name evidence="9" type="ORF">PBS001_LOCUS7818</name>
</gene>
<keyword evidence="3 6" id="KW-0964">Secreted</keyword>
<comment type="similarity">
    <text evidence="2 6">Belongs to the elicitin family.</text>
</comment>
<evidence type="ECO:0000256" key="8">
    <source>
        <dbReference type="SAM" id="SignalP"/>
    </source>
</evidence>
<reference evidence="9 10" key="1">
    <citation type="submission" date="2021-11" db="EMBL/GenBank/DDBJ databases">
        <authorList>
            <person name="Islam A."/>
            <person name="Islam S."/>
            <person name="Flora M.S."/>
            <person name="Rahman M."/>
            <person name="Ziaur R.M."/>
            <person name="Epstein J.H."/>
            <person name="Hassan M."/>
            <person name="Klassen M."/>
            <person name="Woodard K."/>
            <person name="Webb A."/>
            <person name="Webby R.J."/>
            <person name="El Zowalaty M.E."/>
        </authorList>
    </citation>
    <scope>NUCLEOTIDE SEQUENCE [LARGE SCALE GENOMIC DNA]</scope>
    <source>
        <strain evidence="9">Pbs1</strain>
    </source>
</reference>
<feature type="region of interest" description="Disordered" evidence="7">
    <location>
        <begin position="122"/>
        <end position="144"/>
    </location>
</feature>
<evidence type="ECO:0000256" key="3">
    <source>
        <dbReference type="ARBA" id="ARBA00022525"/>
    </source>
</evidence>
<dbReference type="SMART" id="SM01187">
    <property type="entry name" value="Elicitin"/>
    <property type="match status" value="1"/>
</dbReference>
<evidence type="ECO:0000256" key="2">
    <source>
        <dbReference type="ARBA" id="ARBA00009544"/>
    </source>
</evidence>
<evidence type="ECO:0000256" key="7">
    <source>
        <dbReference type="SAM" id="MobiDB-lite"/>
    </source>
</evidence>
<sequence>MNTYFTLAATALVFFSSVNGEDCSSDAQANAHKSMIDLLTGNVLQDCATKSKYDMLLATTPPTLEQSAAMCEAKECHNLIALIHKADPPNCVLKIPTSGYRVNVKLMADNFETGCANPGIEKRDALRSSPPSQARSTSVNFLLP</sequence>
<feature type="signal peptide" evidence="8">
    <location>
        <begin position="1"/>
        <end position="20"/>
    </location>
</feature>
<keyword evidence="10" id="KW-1185">Reference proteome</keyword>
<protein>
    <recommendedName>
        <fullName evidence="6">Elicitin</fullName>
    </recommendedName>
</protein>
<evidence type="ECO:0000256" key="5">
    <source>
        <dbReference type="ARBA" id="ARBA00023157"/>
    </source>
</evidence>
<comment type="function">
    <text evidence="6">Induces local and distal defense responses (incompatible hypersensitive reaction) in plants from the solanaceae and cruciferae families. Elicits leaf necrosis and causes the accumulation of pathogenesis-related proteins. Might interact with the lipidic molecules of the plasma membrane.</text>
</comment>